<feature type="compositionally biased region" description="Pro residues" evidence="1">
    <location>
        <begin position="154"/>
        <end position="166"/>
    </location>
</feature>
<organism evidence="3 4">
    <name type="scientific">Brevundimonas staleyi</name>
    <dbReference type="NCBI Taxonomy" id="74326"/>
    <lineage>
        <taxon>Bacteria</taxon>
        <taxon>Pseudomonadati</taxon>
        <taxon>Pseudomonadota</taxon>
        <taxon>Alphaproteobacteria</taxon>
        <taxon>Caulobacterales</taxon>
        <taxon>Caulobacteraceae</taxon>
        <taxon>Brevundimonas</taxon>
    </lineage>
</organism>
<feature type="region of interest" description="Disordered" evidence="1">
    <location>
        <begin position="121"/>
        <end position="141"/>
    </location>
</feature>
<dbReference type="Proteomes" id="UP001596152">
    <property type="component" value="Unassembled WGS sequence"/>
</dbReference>
<dbReference type="EMBL" id="JBHSLF010000051">
    <property type="protein sequence ID" value="MFC5345621.1"/>
    <property type="molecule type" value="Genomic_DNA"/>
</dbReference>
<keyword evidence="4" id="KW-1185">Reference proteome</keyword>
<evidence type="ECO:0000256" key="2">
    <source>
        <dbReference type="SAM" id="SignalP"/>
    </source>
</evidence>
<dbReference type="PANTHER" id="PTHR39327">
    <property type="match status" value="1"/>
</dbReference>
<dbReference type="RefSeq" id="WP_374036616.1">
    <property type="nucleotide sequence ID" value="NZ_CP169082.1"/>
</dbReference>
<evidence type="ECO:0000256" key="1">
    <source>
        <dbReference type="SAM" id="MobiDB-lite"/>
    </source>
</evidence>
<evidence type="ECO:0000313" key="3">
    <source>
        <dbReference type="EMBL" id="MFC5345621.1"/>
    </source>
</evidence>
<dbReference type="Pfam" id="PF06035">
    <property type="entry name" value="Peptidase_C93"/>
    <property type="match status" value="1"/>
</dbReference>
<dbReference type="InterPro" id="IPR010319">
    <property type="entry name" value="Transglutaminase-like_Cys_pept"/>
</dbReference>
<sequence>MKKIYSLAIPAIVAGIAMTAGAAQASDGVRMPLGQSTVAPVGFSTLCETYPQECAGPNASPQTLEVIRSWASRERWAAVFAEAGMSIAPTQPADIYGSDKPERSKPVMDAHAVRLLKDEARKASSRPDVAMKAGAPAPVRSAPRPMLVRDRVLPLPPRLTPPPPRMPEMRSGGATSALTMRDLQSVNTRLNRTIRSSTDLETFGEADVWNRPVGENPRGDCEDYVLAKRRALLDLGADPALMSIAIVRTRGGEVHAVLLVDMDGDELVLDNLSPRVLRWDQAPYTWIQRQAPRSPLTWVSAS</sequence>
<feature type="signal peptide" evidence="2">
    <location>
        <begin position="1"/>
        <end position="25"/>
    </location>
</feature>
<feature type="region of interest" description="Disordered" evidence="1">
    <location>
        <begin position="153"/>
        <end position="174"/>
    </location>
</feature>
<dbReference type="PANTHER" id="PTHR39327:SF1">
    <property type="entry name" value="BLR5470 PROTEIN"/>
    <property type="match status" value="1"/>
</dbReference>
<reference evidence="4" key="1">
    <citation type="journal article" date="2019" name="Int. J. Syst. Evol. Microbiol.">
        <title>The Global Catalogue of Microorganisms (GCM) 10K type strain sequencing project: providing services to taxonomists for standard genome sequencing and annotation.</title>
        <authorList>
            <consortium name="The Broad Institute Genomics Platform"/>
            <consortium name="The Broad Institute Genome Sequencing Center for Infectious Disease"/>
            <person name="Wu L."/>
            <person name="Ma J."/>
        </authorList>
    </citation>
    <scope>NUCLEOTIDE SEQUENCE [LARGE SCALE GENOMIC DNA]</scope>
    <source>
        <strain evidence="4">JCM 12125</strain>
    </source>
</reference>
<evidence type="ECO:0000313" key="4">
    <source>
        <dbReference type="Proteomes" id="UP001596152"/>
    </source>
</evidence>
<proteinExistence type="predicted"/>
<protein>
    <submittedName>
        <fullName evidence="3">Transglutaminase-like cysteine peptidase</fullName>
    </submittedName>
</protein>
<accession>A0ABW0FWB2</accession>
<gene>
    <name evidence="3" type="ORF">ACFPIE_17020</name>
</gene>
<dbReference type="Gene3D" id="3.10.620.30">
    <property type="match status" value="1"/>
</dbReference>
<comment type="caution">
    <text evidence="3">The sequence shown here is derived from an EMBL/GenBank/DDBJ whole genome shotgun (WGS) entry which is preliminary data.</text>
</comment>
<keyword evidence="2" id="KW-0732">Signal</keyword>
<feature type="chain" id="PRO_5047539968" evidence="2">
    <location>
        <begin position="26"/>
        <end position="302"/>
    </location>
</feature>
<name>A0ABW0FWB2_9CAUL</name>